<proteinExistence type="predicted"/>
<dbReference type="AlphaFoldDB" id="A0A6V7WWW4"/>
<sequence>MIPINEIKANNDELQAFIIGLCNMWQIVNMPPALPSPVLQAKELAKRGSNNYVEMKRTAPQYIPRITGERMIDFALLNTRVPYGDSVLSKTRFNA</sequence>
<evidence type="ECO:0000313" key="1">
    <source>
        <dbReference type="EMBL" id="CAD2191494.1"/>
    </source>
</evidence>
<gene>
    <name evidence="1" type="ORF">MENT_LOCUS44331</name>
</gene>
<dbReference type="Proteomes" id="UP000580250">
    <property type="component" value="Unassembled WGS sequence"/>
</dbReference>
<name>A0A6V7WWW4_MELEN</name>
<dbReference type="GO" id="GO:0003676">
    <property type="term" value="F:nucleic acid binding"/>
    <property type="evidence" value="ECO:0007669"/>
    <property type="project" value="InterPro"/>
</dbReference>
<protein>
    <submittedName>
        <fullName evidence="1">Uncharacterized protein</fullName>
    </submittedName>
</protein>
<organism evidence="1 2">
    <name type="scientific">Meloidogyne enterolobii</name>
    <name type="common">Root-knot nematode worm</name>
    <name type="synonym">Meloidogyne mayaguensis</name>
    <dbReference type="NCBI Taxonomy" id="390850"/>
    <lineage>
        <taxon>Eukaryota</taxon>
        <taxon>Metazoa</taxon>
        <taxon>Ecdysozoa</taxon>
        <taxon>Nematoda</taxon>
        <taxon>Chromadorea</taxon>
        <taxon>Rhabditida</taxon>
        <taxon>Tylenchina</taxon>
        <taxon>Tylenchomorpha</taxon>
        <taxon>Tylenchoidea</taxon>
        <taxon>Meloidogynidae</taxon>
        <taxon>Meloidogyninae</taxon>
        <taxon>Meloidogyne</taxon>
    </lineage>
</organism>
<reference evidence="1 2" key="1">
    <citation type="submission" date="2020-08" db="EMBL/GenBank/DDBJ databases">
        <authorList>
            <person name="Koutsovoulos G."/>
            <person name="Danchin GJ E."/>
        </authorList>
    </citation>
    <scope>NUCLEOTIDE SEQUENCE [LARGE SCALE GENOMIC DNA]</scope>
</reference>
<dbReference type="EMBL" id="CAJEWN010000883">
    <property type="protein sequence ID" value="CAD2191494.1"/>
    <property type="molecule type" value="Genomic_DNA"/>
</dbReference>
<dbReference type="OrthoDB" id="10252740at2759"/>
<dbReference type="InterPro" id="IPR036397">
    <property type="entry name" value="RNaseH_sf"/>
</dbReference>
<accession>A0A6V7WWW4</accession>
<evidence type="ECO:0000313" key="2">
    <source>
        <dbReference type="Proteomes" id="UP000580250"/>
    </source>
</evidence>
<comment type="caution">
    <text evidence="1">The sequence shown here is derived from an EMBL/GenBank/DDBJ whole genome shotgun (WGS) entry which is preliminary data.</text>
</comment>
<dbReference type="Gene3D" id="3.30.420.10">
    <property type="entry name" value="Ribonuclease H-like superfamily/Ribonuclease H"/>
    <property type="match status" value="1"/>
</dbReference>